<accession>A7GAX9</accession>
<reference evidence="2" key="1">
    <citation type="submission" date="2007-06" db="EMBL/GenBank/DDBJ databases">
        <authorList>
            <person name="Brinkac L.M."/>
            <person name="Daugherty S."/>
            <person name="Dodson R.J."/>
            <person name="Madupu R."/>
            <person name="Brown J.L."/>
            <person name="Bruce D."/>
            <person name="Detter C."/>
            <person name="Munk C."/>
            <person name="Smith L.A."/>
            <person name="Smith T.J."/>
            <person name="White O."/>
            <person name="Brettin T.S."/>
        </authorList>
    </citation>
    <scope>NUCLEOTIDE SEQUENCE [LARGE SCALE GENOMIC DNA]</scope>
    <source>
        <strain evidence="2">Langeland / NCTC 10281 / Type F</strain>
    </source>
</reference>
<sequence length="41" mass="4878">MGKQILESNKKGDDIVFNMKISKKIFIICIFFEYKSKKVHK</sequence>
<dbReference type="AlphaFoldDB" id="A7GAX9"/>
<name>A7GAX9_CLOBL</name>
<proteinExistence type="predicted"/>
<dbReference type="Proteomes" id="UP000002410">
    <property type="component" value="Chromosome"/>
</dbReference>
<protein>
    <submittedName>
        <fullName evidence="1">Uncharacterized protein</fullName>
    </submittedName>
</protein>
<gene>
    <name evidence="1" type="ordered locus">CLI_0655</name>
</gene>
<dbReference type="KEGG" id="cbf:CLI_0655"/>
<evidence type="ECO:0000313" key="1">
    <source>
        <dbReference type="EMBL" id="ABS41471.1"/>
    </source>
</evidence>
<dbReference type="HOGENOM" id="CLU_3267819_0_0_9"/>
<evidence type="ECO:0000313" key="2">
    <source>
        <dbReference type="Proteomes" id="UP000002410"/>
    </source>
</evidence>
<organism evidence="1 2">
    <name type="scientific">Clostridium botulinum (strain Langeland / NCTC 10281 / Type F)</name>
    <dbReference type="NCBI Taxonomy" id="441772"/>
    <lineage>
        <taxon>Bacteria</taxon>
        <taxon>Bacillati</taxon>
        <taxon>Bacillota</taxon>
        <taxon>Clostridia</taxon>
        <taxon>Eubacteriales</taxon>
        <taxon>Clostridiaceae</taxon>
        <taxon>Clostridium</taxon>
    </lineage>
</organism>
<dbReference type="EMBL" id="CP000728">
    <property type="protein sequence ID" value="ABS41471.1"/>
    <property type="molecule type" value="Genomic_DNA"/>
</dbReference>